<evidence type="ECO:0000259" key="2">
    <source>
        <dbReference type="Pfam" id="PF04892"/>
    </source>
</evidence>
<feature type="domain" description="VanZ-like" evidence="2">
    <location>
        <begin position="87"/>
        <end position="163"/>
    </location>
</feature>
<gene>
    <name evidence="3" type="ORF">ABEG17_02235</name>
</gene>
<sequence>MNRFWGYRIPLLVVPVVLTYAVLAVWWVWRGRTHLTVTLERVLLGGAVVFATVVTMSPPGVGDTGVLQSDRSCAIHAVDLGLGAITADDQRILNMLLLLPVGLFAAVVSARLSAGRALAVVAGCAVLPVLFEGGQQAFPGLQRTCDTTDLADNLSGFVLGLVLGAAVMGLRWAVSRNAGRVAS</sequence>
<feature type="transmembrane region" description="Helical" evidence="1">
    <location>
        <begin position="92"/>
        <end position="110"/>
    </location>
</feature>
<organism evidence="3">
    <name type="scientific">Pedococcus sp. KACC 23699</name>
    <dbReference type="NCBI Taxonomy" id="3149228"/>
    <lineage>
        <taxon>Bacteria</taxon>
        <taxon>Bacillati</taxon>
        <taxon>Actinomycetota</taxon>
        <taxon>Actinomycetes</taxon>
        <taxon>Micrococcales</taxon>
        <taxon>Intrasporangiaceae</taxon>
        <taxon>Pedococcus</taxon>
    </lineage>
</organism>
<keyword evidence="1" id="KW-0472">Membrane</keyword>
<dbReference type="EMBL" id="CP157483">
    <property type="protein sequence ID" value="XBO44165.1"/>
    <property type="molecule type" value="Genomic_DNA"/>
</dbReference>
<dbReference type="Pfam" id="PF04892">
    <property type="entry name" value="VanZ"/>
    <property type="match status" value="1"/>
</dbReference>
<feature type="transmembrane region" description="Helical" evidence="1">
    <location>
        <begin position="117"/>
        <end position="134"/>
    </location>
</feature>
<feature type="transmembrane region" description="Helical" evidence="1">
    <location>
        <begin position="41"/>
        <end position="61"/>
    </location>
</feature>
<dbReference type="RefSeq" id="WP_406831625.1">
    <property type="nucleotide sequence ID" value="NZ_CP157483.1"/>
</dbReference>
<keyword evidence="1" id="KW-0812">Transmembrane</keyword>
<keyword evidence="1" id="KW-1133">Transmembrane helix</keyword>
<name>A0AAU7JVH3_9MICO</name>
<reference evidence="3" key="1">
    <citation type="submission" date="2024-05" db="EMBL/GenBank/DDBJ databases">
        <authorList>
            <person name="Kim S."/>
            <person name="Heo J."/>
            <person name="Choi H."/>
            <person name="Choi Y."/>
            <person name="Kwon S.-W."/>
            <person name="Kim Y."/>
        </authorList>
    </citation>
    <scope>NUCLEOTIDE SEQUENCE</scope>
    <source>
        <strain evidence="3">KACC 23699</strain>
    </source>
</reference>
<protein>
    <submittedName>
        <fullName evidence="3">VanZ family protein</fullName>
    </submittedName>
</protein>
<dbReference type="InterPro" id="IPR006976">
    <property type="entry name" value="VanZ-like"/>
</dbReference>
<dbReference type="AlphaFoldDB" id="A0AAU7JVH3"/>
<proteinExistence type="predicted"/>
<accession>A0AAU7JVH3</accession>
<evidence type="ECO:0000313" key="3">
    <source>
        <dbReference type="EMBL" id="XBO44165.1"/>
    </source>
</evidence>
<feature type="transmembrane region" description="Helical" evidence="1">
    <location>
        <begin position="154"/>
        <end position="174"/>
    </location>
</feature>
<feature type="transmembrane region" description="Helical" evidence="1">
    <location>
        <begin position="6"/>
        <end position="29"/>
    </location>
</feature>
<evidence type="ECO:0000256" key="1">
    <source>
        <dbReference type="SAM" id="Phobius"/>
    </source>
</evidence>